<proteinExistence type="predicted"/>
<comment type="caution">
    <text evidence="3">The sequence shown here is derived from an EMBL/GenBank/DDBJ whole genome shotgun (WGS) entry which is preliminary data.</text>
</comment>
<keyword evidence="2" id="KW-0472">Membrane</keyword>
<feature type="transmembrane region" description="Helical" evidence="2">
    <location>
        <begin position="115"/>
        <end position="137"/>
    </location>
</feature>
<feature type="compositionally biased region" description="Polar residues" evidence="1">
    <location>
        <begin position="14"/>
        <end position="28"/>
    </location>
</feature>
<keyword evidence="2" id="KW-0812">Transmembrane</keyword>
<sequence length="139" mass="15594">MAPSSAVEAENEPGTRSPTESVFSTVSVDSEAALPNVGRKSLAQEIEDVMERNQNRNEDAQTVAEDSLERAVLSWFLGRQVEVSPFEITMAEIFEMKKRIHKESREQDESEQPELTFATTLVTMIICSLLILAIAHYTY</sequence>
<dbReference type="OrthoDB" id="5101629at2759"/>
<feature type="region of interest" description="Disordered" evidence="1">
    <location>
        <begin position="1"/>
        <end position="28"/>
    </location>
</feature>
<dbReference type="AlphaFoldDB" id="A0A8H6DGG8"/>
<dbReference type="Proteomes" id="UP000544331">
    <property type="component" value="Unassembled WGS sequence"/>
</dbReference>
<keyword evidence="4" id="KW-1185">Reference proteome</keyword>
<dbReference type="EMBL" id="JAAOAN010000220">
    <property type="protein sequence ID" value="KAF5715710.1"/>
    <property type="molecule type" value="Genomic_DNA"/>
</dbReference>
<evidence type="ECO:0000256" key="1">
    <source>
        <dbReference type="SAM" id="MobiDB-lite"/>
    </source>
</evidence>
<organism evidence="3 4">
    <name type="scientific">Fusarium mundagurra</name>
    <dbReference type="NCBI Taxonomy" id="1567541"/>
    <lineage>
        <taxon>Eukaryota</taxon>
        <taxon>Fungi</taxon>
        <taxon>Dikarya</taxon>
        <taxon>Ascomycota</taxon>
        <taxon>Pezizomycotina</taxon>
        <taxon>Sordariomycetes</taxon>
        <taxon>Hypocreomycetidae</taxon>
        <taxon>Hypocreales</taxon>
        <taxon>Nectriaceae</taxon>
        <taxon>Fusarium</taxon>
        <taxon>Fusarium fujikuroi species complex</taxon>
    </lineage>
</organism>
<evidence type="ECO:0000256" key="2">
    <source>
        <dbReference type="SAM" id="Phobius"/>
    </source>
</evidence>
<accession>A0A8H6DGG8</accession>
<reference evidence="3 4" key="1">
    <citation type="submission" date="2020-05" db="EMBL/GenBank/DDBJ databases">
        <title>Identification and distribution of gene clusters putatively required for synthesis of sphingolipid metabolism inhibitors in phylogenetically diverse species of the filamentous fungus Fusarium.</title>
        <authorList>
            <person name="Kim H.-S."/>
            <person name="Busman M."/>
            <person name="Brown D.W."/>
            <person name="Divon H."/>
            <person name="Uhlig S."/>
            <person name="Proctor R.H."/>
        </authorList>
    </citation>
    <scope>NUCLEOTIDE SEQUENCE [LARGE SCALE GENOMIC DNA]</scope>
    <source>
        <strain evidence="3 4">NRRL 66235</strain>
    </source>
</reference>
<gene>
    <name evidence="3" type="ORF">FMUND_6719</name>
</gene>
<name>A0A8H6DGG8_9HYPO</name>
<keyword evidence="2" id="KW-1133">Transmembrane helix</keyword>
<evidence type="ECO:0000313" key="4">
    <source>
        <dbReference type="Proteomes" id="UP000544331"/>
    </source>
</evidence>
<evidence type="ECO:0000313" key="3">
    <source>
        <dbReference type="EMBL" id="KAF5715710.1"/>
    </source>
</evidence>
<protein>
    <submittedName>
        <fullName evidence="3">Uncharacterized protein</fullName>
    </submittedName>
</protein>